<reference evidence="2" key="2">
    <citation type="journal article" date="2015" name="Data Brief">
        <title>Shoot transcriptome of the giant reed, Arundo donax.</title>
        <authorList>
            <person name="Barrero R.A."/>
            <person name="Guerrero F.D."/>
            <person name="Moolhuijzen P."/>
            <person name="Goolsby J.A."/>
            <person name="Tidwell J."/>
            <person name="Bellgard S.E."/>
            <person name="Bellgard M.I."/>
        </authorList>
    </citation>
    <scope>NUCLEOTIDE SEQUENCE</scope>
    <source>
        <tissue evidence="2">Shoot tissue taken approximately 20 cm above the soil surface</tissue>
    </source>
</reference>
<evidence type="ECO:0000313" key="2">
    <source>
        <dbReference type="EMBL" id="JAD96591.1"/>
    </source>
</evidence>
<evidence type="ECO:0000256" key="1">
    <source>
        <dbReference type="SAM" id="Phobius"/>
    </source>
</evidence>
<keyword evidence="1" id="KW-0472">Membrane</keyword>
<name>A0A0A9E994_ARUDO</name>
<dbReference type="EMBL" id="GBRH01201304">
    <property type="protein sequence ID" value="JAD96591.1"/>
    <property type="molecule type" value="Transcribed_RNA"/>
</dbReference>
<reference evidence="2" key="1">
    <citation type="submission" date="2014-09" db="EMBL/GenBank/DDBJ databases">
        <authorList>
            <person name="Magalhaes I.L.F."/>
            <person name="Oliveira U."/>
            <person name="Santos F.R."/>
            <person name="Vidigal T.H.D.A."/>
            <person name="Brescovit A.D."/>
            <person name="Santos A.J."/>
        </authorList>
    </citation>
    <scope>NUCLEOTIDE SEQUENCE</scope>
    <source>
        <tissue evidence="2">Shoot tissue taken approximately 20 cm above the soil surface</tissue>
    </source>
</reference>
<dbReference type="AlphaFoldDB" id="A0A0A9E994"/>
<keyword evidence="1" id="KW-1133">Transmembrane helix</keyword>
<organism evidence="2">
    <name type="scientific">Arundo donax</name>
    <name type="common">Giant reed</name>
    <name type="synonym">Donax arundinaceus</name>
    <dbReference type="NCBI Taxonomy" id="35708"/>
    <lineage>
        <taxon>Eukaryota</taxon>
        <taxon>Viridiplantae</taxon>
        <taxon>Streptophyta</taxon>
        <taxon>Embryophyta</taxon>
        <taxon>Tracheophyta</taxon>
        <taxon>Spermatophyta</taxon>
        <taxon>Magnoliopsida</taxon>
        <taxon>Liliopsida</taxon>
        <taxon>Poales</taxon>
        <taxon>Poaceae</taxon>
        <taxon>PACMAD clade</taxon>
        <taxon>Arundinoideae</taxon>
        <taxon>Arundineae</taxon>
        <taxon>Arundo</taxon>
    </lineage>
</organism>
<proteinExistence type="predicted"/>
<protein>
    <submittedName>
        <fullName evidence="2">Pco076082</fullName>
    </submittedName>
</protein>
<accession>A0A0A9E994</accession>
<sequence>MLLTTSLTPRFRHLASEARRTSLRVLLQSFLPASGFAMGASATGVFFFSVSVSLPIAAAAAFD</sequence>
<feature type="transmembrane region" description="Helical" evidence="1">
    <location>
        <begin position="36"/>
        <end position="62"/>
    </location>
</feature>
<keyword evidence="1" id="KW-0812">Transmembrane</keyword>